<evidence type="ECO:0000256" key="2">
    <source>
        <dbReference type="ARBA" id="ARBA00005745"/>
    </source>
</evidence>
<keyword evidence="5 7" id="KW-1133">Transmembrane helix</keyword>
<evidence type="ECO:0000256" key="5">
    <source>
        <dbReference type="ARBA" id="ARBA00022989"/>
    </source>
</evidence>
<protein>
    <submittedName>
        <fullName evidence="9">Type II secretion system F family protein</fullName>
    </submittedName>
</protein>
<gene>
    <name evidence="9" type="ORF">D0469_16825</name>
</gene>
<keyword evidence="4 7" id="KW-0812">Transmembrane</keyword>
<feature type="transmembrane region" description="Helical" evidence="7">
    <location>
        <begin position="324"/>
        <end position="345"/>
    </location>
</feature>
<dbReference type="GO" id="GO:0005886">
    <property type="term" value="C:plasma membrane"/>
    <property type="evidence" value="ECO:0007669"/>
    <property type="project" value="UniProtKB-SubCell"/>
</dbReference>
<dbReference type="NCBIfam" id="NF041012">
    <property type="entry name" value="T4P_ComGB"/>
    <property type="match status" value="1"/>
</dbReference>
<dbReference type="PRINTS" id="PR00812">
    <property type="entry name" value="BCTERIALGSPF"/>
</dbReference>
<organism evidence="9 10">
    <name type="scientific">Peribacillus saganii</name>
    <dbReference type="NCBI Taxonomy" id="2303992"/>
    <lineage>
        <taxon>Bacteria</taxon>
        <taxon>Bacillati</taxon>
        <taxon>Bacillota</taxon>
        <taxon>Bacilli</taxon>
        <taxon>Bacillales</taxon>
        <taxon>Bacillaceae</taxon>
        <taxon>Peribacillus</taxon>
    </lineage>
</organism>
<keyword evidence="3" id="KW-1003">Cell membrane</keyword>
<comment type="similarity">
    <text evidence="2">Belongs to the GSP F family.</text>
</comment>
<name>A0A372LJX4_9BACI</name>
<keyword evidence="6 7" id="KW-0472">Membrane</keyword>
<dbReference type="Proteomes" id="UP000264541">
    <property type="component" value="Unassembled WGS sequence"/>
</dbReference>
<keyword evidence="10" id="KW-1185">Reference proteome</keyword>
<dbReference type="InterPro" id="IPR047692">
    <property type="entry name" value="T4P_ComGB"/>
</dbReference>
<evidence type="ECO:0000256" key="4">
    <source>
        <dbReference type="ARBA" id="ARBA00022692"/>
    </source>
</evidence>
<dbReference type="PANTHER" id="PTHR30012:SF0">
    <property type="entry name" value="TYPE II SECRETION SYSTEM PROTEIN F-RELATED"/>
    <property type="match status" value="1"/>
</dbReference>
<dbReference type="Pfam" id="PF00482">
    <property type="entry name" value="T2SSF"/>
    <property type="match status" value="2"/>
</dbReference>
<dbReference type="AlphaFoldDB" id="A0A372LJX4"/>
<evidence type="ECO:0000313" key="10">
    <source>
        <dbReference type="Proteomes" id="UP000264541"/>
    </source>
</evidence>
<feature type="transmembrane region" description="Helical" evidence="7">
    <location>
        <begin position="157"/>
        <end position="186"/>
    </location>
</feature>
<evidence type="ECO:0000259" key="8">
    <source>
        <dbReference type="Pfam" id="PF00482"/>
    </source>
</evidence>
<comment type="caution">
    <text evidence="9">The sequence shown here is derived from an EMBL/GenBank/DDBJ whole genome shotgun (WGS) entry which is preliminary data.</text>
</comment>
<feature type="transmembrane region" description="Helical" evidence="7">
    <location>
        <begin position="118"/>
        <end position="137"/>
    </location>
</feature>
<dbReference type="InterPro" id="IPR003004">
    <property type="entry name" value="GspF/PilC"/>
</dbReference>
<feature type="domain" description="Type II secretion system protein GspF" evidence="8">
    <location>
        <begin position="22"/>
        <end position="142"/>
    </location>
</feature>
<evidence type="ECO:0000313" key="9">
    <source>
        <dbReference type="EMBL" id="RFU66782.1"/>
    </source>
</evidence>
<feature type="domain" description="Type II secretion system protein GspF" evidence="8">
    <location>
        <begin position="221"/>
        <end position="343"/>
    </location>
</feature>
<dbReference type="Gene3D" id="1.20.81.30">
    <property type="entry name" value="Type II secretion system (T2SS), domain F"/>
    <property type="match status" value="2"/>
</dbReference>
<evidence type="ECO:0000256" key="7">
    <source>
        <dbReference type="SAM" id="Phobius"/>
    </source>
</evidence>
<dbReference type="InterPro" id="IPR018076">
    <property type="entry name" value="T2SS_GspF_dom"/>
</dbReference>
<sequence length="351" mass="40218">MIDGCMLMKKKLKWNVKSQGQFLLDLGELLDQGYPLLHAVQFLGLQLPKKKEAVIADAIVLLRSGEPLHKVLHTSGFHPQLISFIYYAEQYGNLAHALKEGGSFWSRRSEEMDKVKKLLFYPLFLMVFVGNVFIILQKMLLPKFETLFQSMEATPSIFLQLMAAASAALPYLPVVLLMFFFVFYLLKICWFNKLPSLKQRLIVLRIPVAGTFIKLYDTHFFSSQFSGLLSGGLSVNESISLFAQNIRQPFYQELCTEIRRELAEGRALEDIFRTLPYFEQHISIIVANGQKYGRLDKELMHYSRYLLKGLEERTAAVLRIIQPVLFSAVGLLIVSIYLAVLMPMFSLLNEL</sequence>
<accession>A0A372LJX4</accession>
<dbReference type="EMBL" id="QVTE01000050">
    <property type="protein sequence ID" value="RFU66782.1"/>
    <property type="molecule type" value="Genomic_DNA"/>
</dbReference>
<dbReference type="PANTHER" id="PTHR30012">
    <property type="entry name" value="GENERAL SECRETION PATHWAY PROTEIN"/>
    <property type="match status" value="1"/>
</dbReference>
<dbReference type="InterPro" id="IPR042094">
    <property type="entry name" value="T2SS_GspF_sf"/>
</dbReference>
<evidence type="ECO:0000256" key="3">
    <source>
        <dbReference type="ARBA" id="ARBA00022475"/>
    </source>
</evidence>
<evidence type="ECO:0000256" key="6">
    <source>
        <dbReference type="ARBA" id="ARBA00023136"/>
    </source>
</evidence>
<proteinExistence type="inferred from homology"/>
<comment type="subcellular location">
    <subcellularLocation>
        <location evidence="1">Cell membrane</location>
        <topology evidence="1">Multi-pass membrane protein</topology>
    </subcellularLocation>
</comment>
<reference evidence="9 10" key="1">
    <citation type="submission" date="2018-08" db="EMBL/GenBank/DDBJ databases">
        <title>Bacillus chawlae sp. nov., Bacillus glennii sp. nov., and Bacillus saganii sp. nov. Isolated from the Vehicle Assembly Building at Kennedy Space Center where the Viking Spacecraft were Assembled.</title>
        <authorList>
            <person name="Seuylemezian A."/>
            <person name="Vaishampayan P."/>
        </authorList>
    </citation>
    <scope>NUCLEOTIDE SEQUENCE [LARGE SCALE GENOMIC DNA]</scope>
    <source>
        <strain evidence="9 10">V47-23a</strain>
    </source>
</reference>
<evidence type="ECO:0000256" key="1">
    <source>
        <dbReference type="ARBA" id="ARBA00004651"/>
    </source>
</evidence>